<dbReference type="PANTHER" id="PTHR30600">
    <property type="entry name" value="CYTOCHROME C PEROXIDASE-RELATED"/>
    <property type="match status" value="1"/>
</dbReference>
<sequence>MRGKRIAKIVIALAVVGIGYAAVKDDVAKLWQDLHVKIVEHPTPKKTVWLDQGIAKEKLSWFYHADQGTRTFGFPYEWFMALEQPTIPWLLFTSPGLFSDSAYLDRYGFIADTVIPGKKALPIGFAQGGPMLDPTGAPWKNPRNKQNMTGVGLTCAACHTGSFTYKDTAVVIDGGPALTNLFAMKQGMGISLLLTRYWPGRFDRFAERILGPDSTVDDRETLKNQLDQVLAQYKQVKNLEERVASQSIVEGYGRLDALNRIGNQVFSIGLKKPENYVGSSAPVHFPRIWNTPWFDWVQYNGSIMQPMVRNAGEALGVSAELNLTEPSKGLYKSSVDLKSLDEMEQMIKGKKPPNAKDGFSGLKSPKWPGDILPPIDQKLADKGAELYKTHCQECHRPPVTSEAFYDFNNKDWWTKNEAGEAILKVENVPISHIGTDPAQAADMLARTVAVPDHLGIKSSGFAFALGELVEKTVNTIYDQQKPPVSVPERKRMDGYMPNELRGELAYKVRPLNGVWATPPYLHNGSVPTIDDLLGDPEKRPTKFYLGSREYDPVKLGYKTDPIANGFEFDTSIRGNSNRGHEFRKDFSKEKEIKGVIGPALSAEDRKALIEYLKTL</sequence>
<dbReference type="Gene3D" id="1.10.760.10">
    <property type="entry name" value="Cytochrome c-like domain"/>
    <property type="match status" value="1"/>
</dbReference>
<dbReference type="GO" id="GO:0020037">
    <property type="term" value="F:heme binding"/>
    <property type="evidence" value="ECO:0007669"/>
    <property type="project" value="InterPro"/>
</dbReference>
<keyword evidence="1 4" id="KW-0349">Heme</keyword>
<dbReference type="Pfam" id="PF21419">
    <property type="entry name" value="RoxA-like_Cyt-c"/>
    <property type="match status" value="1"/>
</dbReference>
<comment type="caution">
    <text evidence="6">The sequence shown here is derived from an EMBL/GenBank/DDBJ whole genome shotgun (WGS) entry which is preliminary data.</text>
</comment>
<dbReference type="PANTHER" id="PTHR30600:SF9">
    <property type="entry name" value="BLR7738 PROTEIN"/>
    <property type="match status" value="1"/>
</dbReference>
<dbReference type="InterPro" id="IPR036909">
    <property type="entry name" value="Cyt_c-like_dom_sf"/>
</dbReference>
<dbReference type="SUPFAM" id="SSF46626">
    <property type="entry name" value="Cytochrome c"/>
    <property type="match status" value="1"/>
</dbReference>
<dbReference type="InterPro" id="IPR047758">
    <property type="entry name" value="CytoC_perox"/>
</dbReference>
<feature type="domain" description="Cytochrome c" evidence="5">
    <location>
        <begin position="378"/>
        <end position="615"/>
    </location>
</feature>
<dbReference type="AlphaFoldDB" id="A0A0R3NBV0"/>
<accession>A0A0R3NBV0</accession>
<evidence type="ECO:0000256" key="4">
    <source>
        <dbReference type="PROSITE-ProRule" id="PRU00433"/>
    </source>
</evidence>
<dbReference type="GO" id="GO:0004130">
    <property type="term" value="F:cytochrome-c peroxidase activity"/>
    <property type="evidence" value="ECO:0007669"/>
    <property type="project" value="TreeGrafter"/>
</dbReference>
<proteinExistence type="predicted"/>
<dbReference type="Proteomes" id="UP000052023">
    <property type="component" value="Unassembled WGS sequence"/>
</dbReference>
<evidence type="ECO:0000259" key="5">
    <source>
        <dbReference type="PROSITE" id="PS51007"/>
    </source>
</evidence>
<reference evidence="6 7" key="1">
    <citation type="submission" date="2014-03" db="EMBL/GenBank/DDBJ databases">
        <title>Bradyrhizobium valentinum sp. nov., isolated from effective nodules of Lupinus mariae-josephae, a lupine endemic of basic-lime soils in Eastern Spain.</title>
        <authorList>
            <person name="Duran D."/>
            <person name="Rey L."/>
            <person name="Navarro A."/>
            <person name="Busquets A."/>
            <person name="Imperial J."/>
            <person name="Ruiz-Argueso T."/>
        </authorList>
    </citation>
    <scope>NUCLEOTIDE SEQUENCE [LARGE SCALE GENOMIC DNA]</scope>
    <source>
        <strain evidence="6 7">Ro19</strain>
    </source>
</reference>
<name>A0A0R3NBV0_9BRAD</name>
<evidence type="ECO:0000256" key="1">
    <source>
        <dbReference type="ARBA" id="ARBA00022617"/>
    </source>
</evidence>
<evidence type="ECO:0000256" key="3">
    <source>
        <dbReference type="ARBA" id="ARBA00023004"/>
    </source>
</evidence>
<dbReference type="GO" id="GO:0009055">
    <property type="term" value="F:electron transfer activity"/>
    <property type="evidence" value="ECO:0007669"/>
    <property type="project" value="InterPro"/>
</dbReference>
<organism evidence="6 7">
    <name type="scientific">Bradyrhizobium retamae</name>
    <dbReference type="NCBI Taxonomy" id="1300035"/>
    <lineage>
        <taxon>Bacteria</taxon>
        <taxon>Pseudomonadati</taxon>
        <taxon>Pseudomonadota</taxon>
        <taxon>Alphaproteobacteria</taxon>
        <taxon>Hyphomicrobiales</taxon>
        <taxon>Nitrobacteraceae</taxon>
        <taxon>Bradyrhizobium</taxon>
    </lineage>
</organism>
<evidence type="ECO:0000313" key="6">
    <source>
        <dbReference type="EMBL" id="KRR29514.1"/>
    </source>
</evidence>
<evidence type="ECO:0000256" key="2">
    <source>
        <dbReference type="ARBA" id="ARBA00022723"/>
    </source>
</evidence>
<keyword evidence="3 4" id="KW-0408">Iron</keyword>
<dbReference type="InterPro" id="IPR051395">
    <property type="entry name" value="Cytochrome_c_Peroxidase/MauG"/>
</dbReference>
<gene>
    <name evidence="6" type="ORF">CQ13_16500</name>
</gene>
<keyword evidence="7" id="KW-1185">Reference proteome</keyword>
<dbReference type="EMBL" id="LLYA01000024">
    <property type="protein sequence ID" value="KRR29514.1"/>
    <property type="molecule type" value="Genomic_DNA"/>
</dbReference>
<dbReference type="InterPro" id="IPR009056">
    <property type="entry name" value="Cyt_c-like_dom"/>
</dbReference>
<dbReference type="GO" id="GO:0046872">
    <property type="term" value="F:metal ion binding"/>
    <property type="evidence" value="ECO:0007669"/>
    <property type="project" value="UniProtKB-KW"/>
</dbReference>
<keyword evidence="2 4" id="KW-0479">Metal-binding</keyword>
<dbReference type="RefSeq" id="WP_057842020.1">
    <property type="nucleotide sequence ID" value="NZ_LLYA01000024.1"/>
</dbReference>
<protein>
    <recommendedName>
        <fullName evidence="5">Cytochrome c domain-containing protein</fullName>
    </recommendedName>
</protein>
<dbReference type="PROSITE" id="PS51007">
    <property type="entry name" value="CYTC"/>
    <property type="match status" value="1"/>
</dbReference>
<dbReference type="NCBIfam" id="NF040606">
    <property type="entry name" value="CytoC_perox"/>
    <property type="match status" value="1"/>
</dbReference>
<dbReference type="OrthoDB" id="417271at2"/>
<evidence type="ECO:0000313" key="7">
    <source>
        <dbReference type="Proteomes" id="UP000052023"/>
    </source>
</evidence>